<evidence type="ECO:0000313" key="2">
    <source>
        <dbReference type="Proteomes" id="UP001150238"/>
    </source>
</evidence>
<comment type="caution">
    <text evidence="1">The sequence shown here is derived from an EMBL/GenBank/DDBJ whole genome shotgun (WGS) entry which is preliminary data.</text>
</comment>
<organism evidence="1 2">
    <name type="scientific">Lentinula lateritia</name>
    <dbReference type="NCBI Taxonomy" id="40482"/>
    <lineage>
        <taxon>Eukaryota</taxon>
        <taxon>Fungi</taxon>
        <taxon>Dikarya</taxon>
        <taxon>Basidiomycota</taxon>
        <taxon>Agaricomycotina</taxon>
        <taxon>Agaricomycetes</taxon>
        <taxon>Agaricomycetidae</taxon>
        <taxon>Agaricales</taxon>
        <taxon>Marasmiineae</taxon>
        <taxon>Omphalotaceae</taxon>
        <taxon>Lentinula</taxon>
    </lineage>
</organism>
<dbReference type="EMBL" id="JANVFS010000021">
    <property type="protein sequence ID" value="KAJ4476082.1"/>
    <property type="molecule type" value="Genomic_DNA"/>
</dbReference>
<feature type="non-terminal residue" evidence="1">
    <location>
        <position position="65"/>
    </location>
</feature>
<dbReference type="Proteomes" id="UP001150238">
    <property type="component" value="Unassembled WGS sequence"/>
</dbReference>
<reference evidence="1" key="1">
    <citation type="submission" date="2022-08" db="EMBL/GenBank/DDBJ databases">
        <authorList>
            <consortium name="DOE Joint Genome Institute"/>
            <person name="Min B."/>
            <person name="Riley R."/>
            <person name="Sierra-Patev S."/>
            <person name="Naranjo-Ortiz M."/>
            <person name="Looney B."/>
            <person name="Konkel Z."/>
            <person name="Slot J.C."/>
            <person name="Sakamoto Y."/>
            <person name="Steenwyk J.L."/>
            <person name="Rokas A."/>
            <person name="Carro J."/>
            <person name="Camarero S."/>
            <person name="Ferreira P."/>
            <person name="Molpeceres G."/>
            <person name="Ruiz-Duenas F.J."/>
            <person name="Serrano A."/>
            <person name="Henrissat B."/>
            <person name="Drula E."/>
            <person name="Hughes K.W."/>
            <person name="Mata J.L."/>
            <person name="Ishikawa N.K."/>
            <person name="Vargas-Isla R."/>
            <person name="Ushijima S."/>
            <person name="Smith C.A."/>
            <person name="Ahrendt S."/>
            <person name="Andreopoulos W."/>
            <person name="He G."/>
            <person name="Labutti K."/>
            <person name="Lipzen A."/>
            <person name="Ng V."/>
            <person name="Sandor L."/>
            <person name="Barry K."/>
            <person name="Martinez A.T."/>
            <person name="Xiao Y."/>
            <person name="Gibbons J.G."/>
            <person name="Terashima K."/>
            <person name="Hibbett D.S."/>
            <person name="Grigoriev I.V."/>
        </authorList>
    </citation>
    <scope>NUCLEOTIDE SEQUENCE</scope>
    <source>
        <strain evidence="1">Sp2 HRB7682 ss15</strain>
    </source>
</reference>
<protein>
    <submittedName>
        <fullName evidence="1">Uncharacterized protein</fullName>
    </submittedName>
</protein>
<dbReference type="AlphaFoldDB" id="A0A9W9A7A1"/>
<accession>A0A9W9A7A1</accession>
<sequence length="65" mass="7304">PQAIVRWLGVYLDRKLLFNHHVKILAGSAGKAVGSLIMLANTVKGLSPYHMRMMYKSCIIPVMTY</sequence>
<reference evidence="1" key="2">
    <citation type="journal article" date="2023" name="Proc. Natl. Acad. Sci. U.S.A.">
        <title>A global phylogenomic analysis of the shiitake genus Lentinula.</title>
        <authorList>
            <person name="Sierra-Patev S."/>
            <person name="Min B."/>
            <person name="Naranjo-Ortiz M."/>
            <person name="Looney B."/>
            <person name="Konkel Z."/>
            <person name="Slot J.C."/>
            <person name="Sakamoto Y."/>
            <person name="Steenwyk J.L."/>
            <person name="Rokas A."/>
            <person name="Carro J."/>
            <person name="Camarero S."/>
            <person name="Ferreira P."/>
            <person name="Molpeceres G."/>
            <person name="Ruiz-Duenas F.J."/>
            <person name="Serrano A."/>
            <person name="Henrissat B."/>
            <person name="Drula E."/>
            <person name="Hughes K.W."/>
            <person name="Mata J.L."/>
            <person name="Ishikawa N.K."/>
            <person name="Vargas-Isla R."/>
            <person name="Ushijima S."/>
            <person name="Smith C.A."/>
            <person name="Donoghue J."/>
            <person name="Ahrendt S."/>
            <person name="Andreopoulos W."/>
            <person name="He G."/>
            <person name="LaButti K."/>
            <person name="Lipzen A."/>
            <person name="Ng V."/>
            <person name="Riley R."/>
            <person name="Sandor L."/>
            <person name="Barry K."/>
            <person name="Martinez A.T."/>
            <person name="Xiao Y."/>
            <person name="Gibbons J.G."/>
            <person name="Terashima K."/>
            <person name="Grigoriev I.V."/>
            <person name="Hibbett D."/>
        </authorList>
    </citation>
    <scope>NUCLEOTIDE SEQUENCE</scope>
    <source>
        <strain evidence="1">Sp2 HRB7682 ss15</strain>
    </source>
</reference>
<evidence type="ECO:0000313" key="1">
    <source>
        <dbReference type="EMBL" id="KAJ4476082.1"/>
    </source>
</evidence>
<gene>
    <name evidence="1" type="ORF">C8J55DRAFT_408092</name>
</gene>
<name>A0A9W9A7A1_9AGAR</name>
<feature type="non-terminal residue" evidence="1">
    <location>
        <position position="1"/>
    </location>
</feature>
<proteinExistence type="predicted"/>